<organism evidence="2 3">
    <name type="scientific">Streptosporangium jomthongense</name>
    <dbReference type="NCBI Taxonomy" id="1193683"/>
    <lineage>
        <taxon>Bacteria</taxon>
        <taxon>Bacillati</taxon>
        <taxon>Actinomycetota</taxon>
        <taxon>Actinomycetes</taxon>
        <taxon>Streptosporangiales</taxon>
        <taxon>Streptosporangiaceae</taxon>
        <taxon>Streptosporangium</taxon>
    </lineage>
</organism>
<evidence type="ECO:0000313" key="2">
    <source>
        <dbReference type="EMBL" id="MFC3979491.1"/>
    </source>
</evidence>
<feature type="transmembrane region" description="Helical" evidence="1">
    <location>
        <begin position="6"/>
        <end position="26"/>
    </location>
</feature>
<feature type="transmembrane region" description="Helical" evidence="1">
    <location>
        <begin position="75"/>
        <end position="96"/>
    </location>
</feature>
<reference evidence="3" key="1">
    <citation type="journal article" date="2019" name="Int. J. Syst. Evol. Microbiol.">
        <title>The Global Catalogue of Microorganisms (GCM) 10K type strain sequencing project: providing services to taxonomists for standard genome sequencing and annotation.</title>
        <authorList>
            <consortium name="The Broad Institute Genomics Platform"/>
            <consortium name="The Broad Institute Genome Sequencing Center for Infectious Disease"/>
            <person name="Wu L."/>
            <person name="Ma J."/>
        </authorList>
    </citation>
    <scope>NUCLEOTIDE SEQUENCE [LARGE SCALE GENOMIC DNA]</scope>
    <source>
        <strain evidence="3">TBRC 7912</strain>
    </source>
</reference>
<name>A0ABV8EUX8_9ACTN</name>
<dbReference type="Proteomes" id="UP001595698">
    <property type="component" value="Unassembled WGS sequence"/>
</dbReference>
<dbReference type="RefSeq" id="WP_386188249.1">
    <property type="nucleotide sequence ID" value="NZ_JBHSBC010000003.1"/>
</dbReference>
<evidence type="ECO:0000313" key="3">
    <source>
        <dbReference type="Proteomes" id="UP001595698"/>
    </source>
</evidence>
<feature type="transmembrane region" description="Helical" evidence="1">
    <location>
        <begin position="46"/>
        <end position="63"/>
    </location>
</feature>
<evidence type="ECO:0000256" key="1">
    <source>
        <dbReference type="SAM" id="Phobius"/>
    </source>
</evidence>
<keyword evidence="1" id="KW-1133">Transmembrane helix</keyword>
<keyword evidence="1" id="KW-0472">Membrane</keyword>
<sequence length="103" mass="10997">MDLGAVQVVTLGAACLIAGIGVYALVTNRLPRLPFFRTARYAPRRYGWGVLLIAAFGFTSTLGSDAMEPGSWQDLALLVLSCGFLVSGTGLVMFSAKRPRRSS</sequence>
<gene>
    <name evidence="2" type="ORF">ACFOYY_05125</name>
</gene>
<proteinExistence type="predicted"/>
<accession>A0ABV8EUX8</accession>
<keyword evidence="3" id="KW-1185">Reference proteome</keyword>
<protein>
    <submittedName>
        <fullName evidence="2">Uncharacterized protein</fullName>
    </submittedName>
</protein>
<dbReference type="EMBL" id="JBHSBC010000003">
    <property type="protein sequence ID" value="MFC3979491.1"/>
    <property type="molecule type" value="Genomic_DNA"/>
</dbReference>
<comment type="caution">
    <text evidence="2">The sequence shown here is derived from an EMBL/GenBank/DDBJ whole genome shotgun (WGS) entry which is preliminary data.</text>
</comment>
<keyword evidence="1" id="KW-0812">Transmembrane</keyword>